<name>A0AAI8VFP3_9PEZI</name>
<sequence>MLFSILASALVALGTQVIAIPLTPPEGLHHVDCPDYDTYQTFLTCYSQAVVHNCGGLIGNPVIACKLKWGTSCGNYTVA</sequence>
<evidence type="ECO:0000313" key="3">
    <source>
        <dbReference type="Proteomes" id="UP001295740"/>
    </source>
</evidence>
<keyword evidence="3" id="KW-1185">Reference proteome</keyword>
<organism evidence="2 3">
    <name type="scientific">Anthostomella pinea</name>
    <dbReference type="NCBI Taxonomy" id="933095"/>
    <lineage>
        <taxon>Eukaryota</taxon>
        <taxon>Fungi</taxon>
        <taxon>Dikarya</taxon>
        <taxon>Ascomycota</taxon>
        <taxon>Pezizomycotina</taxon>
        <taxon>Sordariomycetes</taxon>
        <taxon>Xylariomycetidae</taxon>
        <taxon>Xylariales</taxon>
        <taxon>Xylariaceae</taxon>
        <taxon>Anthostomella</taxon>
    </lineage>
</organism>
<feature type="signal peptide" evidence="1">
    <location>
        <begin position="1"/>
        <end position="19"/>
    </location>
</feature>
<protein>
    <submittedName>
        <fullName evidence="2">Uu.00g114490.m01.CDS01</fullName>
    </submittedName>
</protein>
<gene>
    <name evidence="2" type="ORF">KHLLAP_LOCUS4523</name>
</gene>
<dbReference type="AlphaFoldDB" id="A0AAI8VFP3"/>
<dbReference type="EMBL" id="CAUWAG010000006">
    <property type="protein sequence ID" value="CAJ2504055.1"/>
    <property type="molecule type" value="Genomic_DNA"/>
</dbReference>
<feature type="chain" id="PRO_5042522566" evidence="1">
    <location>
        <begin position="20"/>
        <end position="79"/>
    </location>
</feature>
<reference evidence="2" key="1">
    <citation type="submission" date="2023-10" db="EMBL/GenBank/DDBJ databases">
        <authorList>
            <person name="Hackl T."/>
        </authorList>
    </citation>
    <scope>NUCLEOTIDE SEQUENCE</scope>
</reference>
<proteinExistence type="predicted"/>
<comment type="caution">
    <text evidence="2">The sequence shown here is derived from an EMBL/GenBank/DDBJ whole genome shotgun (WGS) entry which is preliminary data.</text>
</comment>
<evidence type="ECO:0000256" key="1">
    <source>
        <dbReference type="SAM" id="SignalP"/>
    </source>
</evidence>
<keyword evidence="1" id="KW-0732">Signal</keyword>
<evidence type="ECO:0000313" key="2">
    <source>
        <dbReference type="EMBL" id="CAJ2504055.1"/>
    </source>
</evidence>
<dbReference type="Proteomes" id="UP001295740">
    <property type="component" value="Unassembled WGS sequence"/>
</dbReference>
<accession>A0AAI8VFP3</accession>